<evidence type="ECO:0000256" key="2">
    <source>
        <dbReference type="ARBA" id="ARBA00022748"/>
    </source>
</evidence>
<evidence type="ECO:0000256" key="4">
    <source>
        <dbReference type="ARBA" id="ARBA00023284"/>
    </source>
</evidence>
<dbReference type="GO" id="GO:0016491">
    <property type="term" value="F:oxidoreductase activity"/>
    <property type="evidence" value="ECO:0007669"/>
    <property type="project" value="InterPro"/>
</dbReference>
<feature type="domain" description="Thioredoxin" evidence="5">
    <location>
        <begin position="34"/>
        <end position="176"/>
    </location>
</feature>
<dbReference type="Pfam" id="PF00578">
    <property type="entry name" value="AhpC-TSA"/>
    <property type="match status" value="1"/>
</dbReference>
<organism evidence="6 7">
    <name type="scientific">Syntrophotalea acetylenivorans</name>
    <dbReference type="NCBI Taxonomy" id="1842532"/>
    <lineage>
        <taxon>Bacteria</taxon>
        <taxon>Pseudomonadati</taxon>
        <taxon>Thermodesulfobacteriota</taxon>
        <taxon>Desulfuromonadia</taxon>
        <taxon>Desulfuromonadales</taxon>
        <taxon>Syntrophotaleaceae</taxon>
        <taxon>Syntrophotalea</taxon>
    </lineage>
</organism>
<dbReference type="InterPro" id="IPR050553">
    <property type="entry name" value="Thioredoxin_ResA/DsbE_sf"/>
</dbReference>
<dbReference type="InterPro" id="IPR036249">
    <property type="entry name" value="Thioredoxin-like_sf"/>
</dbReference>
<evidence type="ECO:0000256" key="1">
    <source>
        <dbReference type="ARBA" id="ARBA00004196"/>
    </source>
</evidence>
<dbReference type="OrthoDB" id="9813820at2"/>
<dbReference type="AlphaFoldDB" id="A0A1L3GNA1"/>
<dbReference type="SUPFAM" id="SSF52833">
    <property type="entry name" value="Thioredoxin-like"/>
    <property type="match status" value="1"/>
</dbReference>
<evidence type="ECO:0000256" key="3">
    <source>
        <dbReference type="ARBA" id="ARBA00023157"/>
    </source>
</evidence>
<accession>A0A1L3GNA1</accession>
<dbReference type="PROSITE" id="PS51352">
    <property type="entry name" value="THIOREDOXIN_2"/>
    <property type="match status" value="1"/>
</dbReference>
<evidence type="ECO:0000259" key="5">
    <source>
        <dbReference type="PROSITE" id="PS51352"/>
    </source>
</evidence>
<evidence type="ECO:0000313" key="7">
    <source>
        <dbReference type="Proteomes" id="UP000182517"/>
    </source>
</evidence>
<dbReference type="PANTHER" id="PTHR42852:SF6">
    <property type="entry name" value="THIOL:DISULFIDE INTERCHANGE PROTEIN DSBE"/>
    <property type="match status" value="1"/>
</dbReference>
<dbReference type="Gene3D" id="3.40.30.10">
    <property type="entry name" value="Glutaredoxin"/>
    <property type="match status" value="1"/>
</dbReference>
<dbReference type="GO" id="GO:0030313">
    <property type="term" value="C:cell envelope"/>
    <property type="evidence" value="ECO:0007669"/>
    <property type="project" value="UniProtKB-SubCell"/>
</dbReference>
<dbReference type="PROSITE" id="PS00194">
    <property type="entry name" value="THIOREDOXIN_1"/>
    <property type="match status" value="1"/>
</dbReference>
<reference evidence="6 7" key="1">
    <citation type="journal article" date="2017" name="Genome Announc.">
        <title>Complete Genome Sequences of Two Acetylene-Fermenting Pelobacter acetylenicus Strains.</title>
        <authorList>
            <person name="Sutton J.M."/>
            <person name="Baesman S.M."/>
            <person name="Fierst J.L."/>
            <person name="Poret-Peterson A.T."/>
            <person name="Oremland R.S."/>
            <person name="Dunlap D.S."/>
            <person name="Akob D.M."/>
        </authorList>
    </citation>
    <scope>NUCLEOTIDE SEQUENCE [LARGE SCALE GENOMIC DNA]</scope>
    <source>
        <strain evidence="6 7">SFB93</strain>
    </source>
</reference>
<dbReference type="CDD" id="cd02966">
    <property type="entry name" value="TlpA_like_family"/>
    <property type="match status" value="1"/>
</dbReference>
<dbReference type="KEGG" id="pef:A7E78_04435"/>
<gene>
    <name evidence="6" type="ORF">A7E78_04435</name>
</gene>
<comment type="subcellular location">
    <subcellularLocation>
        <location evidence="1">Cell envelope</location>
    </subcellularLocation>
</comment>
<dbReference type="GO" id="GO:0016209">
    <property type="term" value="F:antioxidant activity"/>
    <property type="evidence" value="ECO:0007669"/>
    <property type="project" value="InterPro"/>
</dbReference>
<dbReference type="RefSeq" id="WP_072283110.1">
    <property type="nucleotide sequence ID" value="NZ_CP015519.1"/>
</dbReference>
<dbReference type="GO" id="GO:0017004">
    <property type="term" value="P:cytochrome complex assembly"/>
    <property type="evidence" value="ECO:0007669"/>
    <property type="project" value="UniProtKB-KW"/>
</dbReference>
<keyword evidence="3" id="KW-1015">Disulfide bond</keyword>
<name>A0A1L3GNA1_9BACT</name>
<dbReference type="InterPro" id="IPR013766">
    <property type="entry name" value="Thioredoxin_domain"/>
</dbReference>
<dbReference type="InterPro" id="IPR000866">
    <property type="entry name" value="AhpC/TSA"/>
</dbReference>
<dbReference type="EMBL" id="CP015519">
    <property type="protein sequence ID" value="APG27148.1"/>
    <property type="molecule type" value="Genomic_DNA"/>
</dbReference>
<dbReference type="PANTHER" id="PTHR42852">
    <property type="entry name" value="THIOL:DISULFIDE INTERCHANGE PROTEIN DSBE"/>
    <property type="match status" value="1"/>
</dbReference>
<dbReference type="InterPro" id="IPR017937">
    <property type="entry name" value="Thioredoxin_CS"/>
</dbReference>
<keyword evidence="4" id="KW-0676">Redox-active center</keyword>
<evidence type="ECO:0000313" key="6">
    <source>
        <dbReference type="EMBL" id="APG27148.1"/>
    </source>
</evidence>
<protein>
    <recommendedName>
        <fullName evidence="5">Thioredoxin domain-containing protein</fullName>
    </recommendedName>
</protein>
<keyword evidence="7" id="KW-1185">Reference proteome</keyword>
<dbReference type="Proteomes" id="UP000182517">
    <property type="component" value="Chromosome"/>
</dbReference>
<proteinExistence type="predicted"/>
<sequence length="176" mass="19664">MRYLVLIVLLVLVGGGVYIYSNLPSTTTVVTMAVVAGDVAPDFQLEDTKGNRVSLSDLRGKVVMVNFWAAWCPPCKEEMPSMEKLNKIMAGEDFVMLAINTEKDGRSTVPVFLKNNPHDFTVLYDDKGTVQQQYGVYRFPESFIIRKDGTVDKKVIGAIDWASQKTIAYFKELVKG</sequence>
<keyword evidence="2" id="KW-0201">Cytochrome c-type biogenesis</keyword>
<dbReference type="STRING" id="1842532.A7E78_04435"/>